<dbReference type="OrthoDB" id="4347772at2759"/>
<reference evidence="3 4" key="1">
    <citation type="journal article" date="2013" name="PLoS ONE">
        <title>Genomic and secretomic analyses reveal unique features of the lignocellulolytic enzyme system of Penicillium decumbens.</title>
        <authorList>
            <person name="Liu G."/>
            <person name="Zhang L."/>
            <person name="Wei X."/>
            <person name="Zou G."/>
            <person name="Qin Y."/>
            <person name="Ma L."/>
            <person name="Li J."/>
            <person name="Zheng H."/>
            <person name="Wang S."/>
            <person name="Wang C."/>
            <person name="Xun L."/>
            <person name="Zhao G.-P."/>
            <person name="Zhou Z."/>
            <person name="Qu Y."/>
        </authorList>
    </citation>
    <scope>NUCLEOTIDE SEQUENCE [LARGE SCALE GENOMIC DNA]</scope>
    <source>
        <strain evidence="4">114-2 / CGMCC 5302</strain>
    </source>
</reference>
<feature type="transmembrane region" description="Helical" evidence="1">
    <location>
        <begin position="325"/>
        <end position="344"/>
    </location>
</feature>
<sequence length="464" mass="52969">MASQLLLLQLCLLSLLLATSRQSSCQTLRMLLPRTLLRPGFAFLKLPVYRLLLGFTLLYWLAIDWARTRCWRDPTSAFFAEDKAYEPAYSILRGQQANAFIDHADNNTLPFYFHTKASAHPTICVGITSVARKDANYLQGAVGSVLEGLTVWERGGVYLIVLIAHSNPAEHPAYTEPWLHTLTDKVLLYDPDIVDIERIRELETPEAKTSAREKGLLDYVYLLRACESLNASYTMMLEDDVIALDGWYHRTKKALSIAEKQTIAKGMDQWLYLRLFYTEQFLGWNSEEWPTYLLSSILAALGVVGLTAAIRYYRPATTTYLSNKVILVLTLVIAPLLILLFFAAGRITMLPIPAGVHEMPKFGCCSQGLVFPRIRIKDLVSWYESQRIGYVDVLTETYADKNNDLRWALTPSVLQHVGSKSSKANMPGEHRHRTVSETIWNFRFEENDKEQLRWEHEQQIEPDV</sequence>
<name>S7ZZ50_PENO1</name>
<keyword evidence="2" id="KW-0732">Signal</keyword>
<evidence type="ECO:0000313" key="3">
    <source>
        <dbReference type="EMBL" id="EPS34106.1"/>
    </source>
</evidence>
<proteinExistence type="predicted"/>
<keyword evidence="1" id="KW-0812">Transmembrane</keyword>
<organism evidence="3 4">
    <name type="scientific">Penicillium oxalicum (strain 114-2 / CGMCC 5302)</name>
    <name type="common">Penicillium decumbens</name>
    <dbReference type="NCBI Taxonomy" id="933388"/>
    <lineage>
        <taxon>Eukaryota</taxon>
        <taxon>Fungi</taxon>
        <taxon>Dikarya</taxon>
        <taxon>Ascomycota</taxon>
        <taxon>Pezizomycotina</taxon>
        <taxon>Eurotiomycetes</taxon>
        <taxon>Eurotiomycetidae</taxon>
        <taxon>Eurotiales</taxon>
        <taxon>Aspergillaceae</taxon>
        <taxon>Penicillium</taxon>
    </lineage>
</organism>
<dbReference type="EMBL" id="KB644415">
    <property type="protein sequence ID" value="EPS34106.1"/>
    <property type="molecule type" value="Genomic_DNA"/>
</dbReference>
<gene>
    <name evidence="3" type="ORF">PDE_09068</name>
</gene>
<dbReference type="GO" id="GO:0016757">
    <property type="term" value="F:glycosyltransferase activity"/>
    <property type="evidence" value="ECO:0007669"/>
    <property type="project" value="UniProtKB-KW"/>
</dbReference>
<dbReference type="GO" id="GO:0006506">
    <property type="term" value="P:GPI anchor biosynthetic process"/>
    <property type="evidence" value="ECO:0007669"/>
    <property type="project" value="InterPro"/>
</dbReference>
<dbReference type="PANTHER" id="PTHR31410">
    <property type="entry name" value="TRANSMEMBRANE PROTEIN 246"/>
    <property type="match status" value="1"/>
</dbReference>
<dbReference type="GO" id="GO:0000139">
    <property type="term" value="C:Golgi membrane"/>
    <property type="evidence" value="ECO:0007669"/>
    <property type="project" value="InterPro"/>
</dbReference>
<keyword evidence="3" id="KW-0328">Glycosyltransferase</keyword>
<dbReference type="HOGENOM" id="CLU_036324_0_0_1"/>
<keyword evidence="3" id="KW-0808">Transferase</keyword>
<dbReference type="Proteomes" id="UP000019376">
    <property type="component" value="Unassembled WGS sequence"/>
</dbReference>
<keyword evidence="1" id="KW-1133">Transmembrane helix</keyword>
<feature type="chain" id="PRO_5004548179" evidence="2">
    <location>
        <begin position="26"/>
        <end position="464"/>
    </location>
</feature>
<evidence type="ECO:0000256" key="2">
    <source>
        <dbReference type="SAM" id="SignalP"/>
    </source>
</evidence>
<keyword evidence="1" id="KW-0472">Membrane</keyword>
<dbReference type="CDD" id="cd22189">
    <property type="entry name" value="PGAP4-like_fungal"/>
    <property type="match status" value="1"/>
</dbReference>
<dbReference type="InterPro" id="IPR029675">
    <property type="entry name" value="PGAP4"/>
</dbReference>
<protein>
    <submittedName>
        <fullName evidence="3">Putative UDP-GlcNAc: alpha-1,3-D-mannoside beta-1,4-N-acetylglucosaminyltransferase</fullName>
    </submittedName>
</protein>
<dbReference type="PANTHER" id="PTHR31410:SF1">
    <property type="entry name" value="POST-GPI ATTACHMENT TO PROTEINS FACTOR 4"/>
    <property type="match status" value="1"/>
</dbReference>
<feature type="signal peptide" evidence="2">
    <location>
        <begin position="1"/>
        <end position="25"/>
    </location>
</feature>
<keyword evidence="4" id="KW-1185">Reference proteome</keyword>
<accession>S7ZZ50</accession>
<dbReference type="eggNOG" id="ENOG502RS2J">
    <property type="taxonomic scope" value="Eukaryota"/>
</dbReference>
<feature type="transmembrane region" description="Helical" evidence="1">
    <location>
        <begin position="292"/>
        <end position="313"/>
    </location>
</feature>
<evidence type="ECO:0000313" key="4">
    <source>
        <dbReference type="Proteomes" id="UP000019376"/>
    </source>
</evidence>
<dbReference type="PhylomeDB" id="S7ZZ50"/>
<dbReference type="AlphaFoldDB" id="S7ZZ50"/>
<evidence type="ECO:0000256" key="1">
    <source>
        <dbReference type="SAM" id="Phobius"/>
    </source>
</evidence>